<evidence type="ECO:0000256" key="1">
    <source>
        <dbReference type="ARBA" id="ARBA00023242"/>
    </source>
</evidence>
<evidence type="ECO:0000256" key="2">
    <source>
        <dbReference type="SAM" id="MobiDB-lite"/>
    </source>
</evidence>
<proteinExistence type="predicted"/>
<dbReference type="InterPro" id="IPR000679">
    <property type="entry name" value="Znf_GATA"/>
</dbReference>
<evidence type="ECO:0000259" key="3">
    <source>
        <dbReference type="PROSITE" id="PS00028"/>
    </source>
</evidence>
<dbReference type="SUPFAM" id="SSF57716">
    <property type="entry name" value="Glucocorticoid receptor-like (DNA-binding domain)"/>
    <property type="match status" value="1"/>
</dbReference>
<dbReference type="PROSITE" id="PS00028">
    <property type="entry name" value="ZINC_FINGER_C2H2_1"/>
    <property type="match status" value="1"/>
</dbReference>
<reference evidence="4 5" key="1">
    <citation type="submission" date="2021-04" db="EMBL/GenBank/DDBJ databases">
        <authorList>
            <person name="Bliznina A."/>
        </authorList>
    </citation>
    <scope>NUCLEOTIDE SEQUENCE [LARGE SCALE GENOMIC DNA]</scope>
</reference>
<dbReference type="Gene3D" id="3.30.50.10">
    <property type="entry name" value="Erythroid Transcription Factor GATA-1, subunit A"/>
    <property type="match status" value="1"/>
</dbReference>
<dbReference type="EMBL" id="OU015566">
    <property type="protein sequence ID" value="CAG5107560.1"/>
    <property type="molecule type" value="Genomic_DNA"/>
</dbReference>
<evidence type="ECO:0000313" key="5">
    <source>
        <dbReference type="Proteomes" id="UP001158576"/>
    </source>
</evidence>
<keyword evidence="1" id="KW-0539">Nucleus</keyword>
<dbReference type="CDD" id="cd00202">
    <property type="entry name" value="ZnF_GATA"/>
    <property type="match status" value="1"/>
</dbReference>
<accession>A0ABN7SXH1</accession>
<feature type="domain" description="C2H2-type" evidence="3">
    <location>
        <begin position="69"/>
        <end position="89"/>
    </location>
</feature>
<sequence length="774" mass="84921">MSVSVQPAGPRGESPADYMIIQPQSPEDLVLDSSISSRSKSDDSGSLEITNTDSDEEGNLKIDEDEYICHVCDRSFEDENLLQVHHNIHKVDFLTWKARAHVKSTQTNAPGSVRCVGCTFNYAKKECFVNYDGTKSVCTFCYETTRSKHLKNYGYIKMNRDLFEFSNFLMYESMRIVPAEGASQRSQAPGRQLKLSEEEKVARVKAINNELKENPGADLDELCLKWSIKPSDFNMYRDTSSSSTATTGKVTMPKTWKTESINPAAYVCPVTKLPLSTIKRIKQLLQEAKGKSDPGFMLKLVAKYNVSQSDLQKYMSLIVSNGDQPVRKADFSKNNNTQKTQENTNNLNGVQQAQLSKLLASKNVLRLTPVTIATTTPKSSTGNEMEKMSWMSGNKNSLPSMVQAVSVIPSSRSSPTSSIPLTTNATVVQATPTISSSTPQATEASRRGGAKKNSKNICINCGTNTATLWRRIKSPEEIELKRPGLVAQRDFPQYTGKLACNSCALYWSLHGKHRVVSENTQETPRRRNRKKNFEKTAKANGLTMTHYNGPPSKQPKLAPAPSSIAPTILSPASASSNFRMTPKSVEKLTTSSTLAPIQVKTSSIPTASSSASSPNSSSPNLSNLANLPGIDLKAHLQLLLSLQLQSDPAAISKLLPFLQNLQGNLPTAEIKEEPSDEMTITEMDQTDSFDSITSSPLTSQQSPIDTKPDIPSMACSSCRITIFPPEQGQPFPCQQCPMCPKSIYCNSCIHSIDHLKLHSAANVRLDGKLDIPTV</sequence>
<feature type="compositionally biased region" description="Polar residues" evidence="2">
    <location>
        <begin position="433"/>
        <end position="443"/>
    </location>
</feature>
<dbReference type="SMART" id="SM00401">
    <property type="entry name" value="ZnF_GATA"/>
    <property type="match status" value="1"/>
</dbReference>
<keyword evidence="5" id="KW-1185">Reference proteome</keyword>
<dbReference type="InterPro" id="IPR013087">
    <property type="entry name" value="Znf_C2H2_type"/>
</dbReference>
<protein>
    <submittedName>
        <fullName evidence="4">Oidioi.mRNA.OKI2018_I69.chr1.g3386.t1.cds</fullName>
    </submittedName>
</protein>
<feature type="region of interest" description="Disordered" evidence="2">
    <location>
        <begin position="433"/>
        <end position="453"/>
    </location>
</feature>
<dbReference type="SMART" id="SM00355">
    <property type="entry name" value="ZnF_C2H2"/>
    <property type="match status" value="2"/>
</dbReference>
<feature type="region of interest" description="Disordered" evidence="2">
    <location>
        <begin position="517"/>
        <end position="565"/>
    </location>
</feature>
<gene>
    <name evidence="4" type="ORF">OKIOD_LOCUS12151</name>
</gene>
<organism evidence="4 5">
    <name type="scientific">Oikopleura dioica</name>
    <name type="common">Tunicate</name>
    <dbReference type="NCBI Taxonomy" id="34765"/>
    <lineage>
        <taxon>Eukaryota</taxon>
        <taxon>Metazoa</taxon>
        <taxon>Chordata</taxon>
        <taxon>Tunicata</taxon>
        <taxon>Appendicularia</taxon>
        <taxon>Copelata</taxon>
        <taxon>Oikopleuridae</taxon>
        <taxon>Oikopleura</taxon>
    </lineage>
</organism>
<name>A0ABN7SXH1_OIKDI</name>
<feature type="region of interest" description="Disordered" evidence="2">
    <location>
        <begin position="1"/>
        <end position="57"/>
    </location>
</feature>
<dbReference type="InterPro" id="IPR013088">
    <property type="entry name" value="Znf_NHR/GATA"/>
</dbReference>
<evidence type="ECO:0000313" key="4">
    <source>
        <dbReference type="EMBL" id="CAG5107560.1"/>
    </source>
</evidence>
<dbReference type="Proteomes" id="UP001158576">
    <property type="component" value="Chromosome 1"/>
</dbReference>